<feature type="compositionally biased region" description="Basic residues" evidence="1">
    <location>
        <begin position="166"/>
        <end position="175"/>
    </location>
</feature>
<dbReference type="Proteomes" id="UP001152622">
    <property type="component" value="Chromosome 20"/>
</dbReference>
<feature type="region of interest" description="Disordered" evidence="1">
    <location>
        <begin position="120"/>
        <end position="177"/>
    </location>
</feature>
<evidence type="ECO:0000256" key="1">
    <source>
        <dbReference type="SAM" id="MobiDB-lite"/>
    </source>
</evidence>
<reference evidence="2" key="1">
    <citation type="journal article" date="2023" name="Science">
        <title>Genome structures resolve the early diversification of teleost fishes.</title>
        <authorList>
            <person name="Parey E."/>
            <person name="Louis A."/>
            <person name="Montfort J."/>
            <person name="Bouchez O."/>
            <person name="Roques C."/>
            <person name="Iampietro C."/>
            <person name="Lluch J."/>
            <person name="Castinel A."/>
            <person name="Donnadieu C."/>
            <person name="Desvignes T."/>
            <person name="Floi Bucao C."/>
            <person name="Jouanno E."/>
            <person name="Wen M."/>
            <person name="Mejri S."/>
            <person name="Dirks R."/>
            <person name="Jansen H."/>
            <person name="Henkel C."/>
            <person name="Chen W.J."/>
            <person name="Zahm M."/>
            <person name="Cabau C."/>
            <person name="Klopp C."/>
            <person name="Thompson A.W."/>
            <person name="Robinson-Rechavi M."/>
            <person name="Braasch I."/>
            <person name="Lecointre G."/>
            <person name="Bobe J."/>
            <person name="Postlethwait J.H."/>
            <person name="Berthelot C."/>
            <person name="Roest Crollius H."/>
            <person name="Guiguen Y."/>
        </authorList>
    </citation>
    <scope>NUCLEOTIDE SEQUENCE</scope>
    <source>
        <strain evidence="2">WJC10195</strain>
    </source>
</reference>
<dbReference type="EMBL" id="JAINUF010000020">
    <property type="protein sequence ID" value="KAJ8335689.1"/>
    <property type="molecule type" value="Genomic_DNA"/>
</dbReference>
<evidence type="ECO:0000313" key="2">
    <source>
        <dbReference type="EMBL" id="KAJ8335689.1"/>
    </source>
</evidence>
<accession>A0A9Q1EBC4</accession>
<dbReference type="AlphaFoldDB" id="A0A9Q1EBC4"/>
<organism evidence="2 3">
    <name type="scientific">Synaphobranchus kaupii</name>
    <name type="common">Kaup's arrowtooth eel</name>
    <dbReference type="NCBI Taxonomy" id="118154"/>
    <lineage>
        <taxon>Eukaryota</taxon>
        <taxon>Metazoa</taxon>
        <taxon>Chordata</taxon>
        <taxon>Craniata</taxon>
        <taxon>Vertebrata</taxon>
        <taxon>Euteleostomi</taxon>
        <taxon>Actinopterygii</taxon>
        <taxon>Neopterygii</taxon>
        <taxon>Teleostei</taxon>
        <taxon>Anguilliformes</taxon>
        <taxon>Synaphobranchidae</taxon>
        <taxon>Synaphobranchus</taxon>
    </lineage>
</organism>
<evidence type="ECO:0000313" key="3">
    <source>
        <dbReference type="Proteomes" id="UP001152622"/>
    </source>
</evidence>
<gene>
    <name evidence="2" type="ORF">SKAU_G00390310</name>
</gene>
<protein>
    <submittedName>
        <fullName evidence="2">Uncharacterized protein</fullName>
    </submittedName>
</protein>
<keyword evidence="3" id="KW-1185">Reference proteome</keyword>
<comment type="caution">
    <text evidence="2">The sequence shown here is derived from an EMBL/GenBank/DDBJ whole genome shotgun (WGS) entry which is preliminary data.</text>
</comment>
<proteinExistence type="predicted"/>
<name>A0A9Q1EBC4_SYNKA</name>
<sequence>MNAKTATDLLIKLSAANQKEALKGPVCVKEEPQAEGNGRAAHIAQRPHETMAKSGLLCQDISSKVASELLMKLSVVYHSACSPVAASFNTVAMETPGLTMQIGAFGDVYSRVLGWPPSNGVGPKARARATGRTRSMGEGGHRSRTRAAPSVRRAQVAVPSVSPLHRGPRRGRGRVRRELPIPARARPPFAI</sequence>